<comment type="caution">
    <text evidence="1">The sequence shown here is derived from an EMBL/GenBank/DDBJ whole genome shotgun (WGS) entry which is preliminary data.</text>
</comment>
<gene>
    <name evidence="1" type="ORF">EAH84_15630</name>
</gene>
<evidence type="ECO:0000313" key="1">
    <source>
        <dbReference type="EMBL" id="TPG03986.1"/>
    </source>
</evidence>
<protein>
    <recommendedName>
        <fullName evidence="3">FCD domain-containing protein</fullName>
    </recommendedName>
</protein>
<name>A0A502BWU9_9SPHN</name>
<evidence type="ECO:0008006" key="3">
    <source>
        <dbReference type="Google" id="ProtNLM"/>
    </source>
</evidence>
<keyword evidence="2" id="KW-1185">Reference proteome</keyword>
<organism evidence="1 2">
    <name type="scientific">Sphingomonas oligophenolica</name>
    <dbReference type="NCBI Taxonomy" id="301154"/>
    <lineage>
        <taxon>Bacteria</taxon>
        <taxon>Pseudomonadati</taxon>
        <taxon>Pseudomonadota</taxon>
        <taxon>Alphaproteobacteria</taxon>
        <taxon>Sphingomonadales</taxon>
        <taxon>Sphingomonadaceae</taxon>
        <taxon>Sphingomonas</taxon>
    </lineage>
</organism>
<accession>A0A502BWU9</accession>
<dbReference type="EMBL" id="RCZK01000038">
    <property type="protein sequence ID" value="TPG03986.1"/>
    <property type="molecule type" value="Genomic_DNA"/>
</dbReference>
<evidence type="ECO:0000313" key="2">
    <source>
        <dbReference type="Proteomes" id="UP000318413"/>
    </source>
</evidence>
<dbReference type="AlphaFoldDB" id="A0A502BWU9"/>
<dbReference type="RefSeq" id="WP_140872902.1">
    <property type="nucleotide sequence ID" value="NZ_RCZK01000038.1"/>
</dbReference>
<sequence>MTIGRAPSAATSGEARARAIFCTIAERTGNATLVTFIEGLSDRLAVFRTREAEIMEDADGDLDLLQAALHDAAQLRRALRRYHRRRLAHAPEFVWATTANSIAGGV</sequence>
<reference evidence="1 2" key="1">
    <citation type="journal article" date="2019" name="Environ. Microbiol.">
        <title>Species interactions and distinct microbial communities in high Arctic permafrost affected cryosols are associated with the CH4 and CO2 gas fluxes.</title>
        <authorList>
            <person name="Altshuler I."/>
            <person name="Hamel J."/>
            <person name="Turney S."/>
            <person name="Magnuson E."/>
            <person name="Levesque R."/>
            <person name="Greer C."/>
            <person name="Whyte L.G."/>
        </authorList>
    </citation>
    <scope>NUCLEOTIDE SEQUENCE [LARGE SCALE GENOMIC DNA]</scope>
    <source>
        <strain evidence="1 2">S5.1</strain>
    </source>
</reference>
<dbReference type="Proteomes" id="UP000318413">
    <property type="component" value="Unassembled WGS sequence"/>
</dbReference>
<proteinExistence type="predicted"/>